<reference evidence="12 13" key="1">
    <citation type="submission" date="2020-08" db="EMBL/GenBank/DDBJ databases">
        <title>Genomic Encyclopedia of Type Strains, Phase IV (KMG-IV): sequencing the most valuable type-strain genomes for metagenomic binning, comparative biology and taxonomic classification.</title>
        <authorList>
            <person name="Goeker M."/>
        </authorList>
    </citation>
    <scope>NUCLEOTIDE SEQUENCE [LARGE SCALE GENOMIC DNA]</scope>
    <source>
        <strain evidence="12 13">DSM 104969</strain>
    </source>
</reference>
<evidence type="ECO:0000256" key="5">
    <source>
        <dbReference type="ARBA" id="ARBA00022801"/>
    </source>
</evidence>
<evidence type="ECO:0000259" key="11">
    <source>
        <dbReference type="Pfam" id="PF05193"/>
    </source>
</evidence>
<comment type="similarity">
    <text evidence="2 8">Belongs to the peptidase M16 family.</text>
</comment>
<keyword evidence="13" id="KW-1185">Reference proteome</keyword>
<dbReference type="AlphaFoldDB" id="A0A840CVR1"/>
<dbReference type="Pfam" id="PF05193">
    <property type="entry name" value="Peptidase_M16_C"/>
    <property type="match status" value="2"/>
</dbReference>
<evidence type="ECO:0000259" key="10">
    <source>
        <dbReference type="Pfam" id="PF00675"/>
    </source>
</evidence>
<evidence type="ECO:0000256" key="7">
    <source>
        <dbReference type="ARBA" id="ARBA00023049"/>
    </source>
</evidence>
<dbReference type="Proteomes" id="UP000555103">
    <property type="component" value="Unassembled WGS sequence"/>
</dbReference>
<proteinExistence type="inferred from homology"/>
<evidence type="ECO:0000256" key="6">
    <source>
        <dbReference type="ARBA" id="ARBA00022833"/>
    </source>
</evidence>
<dbReference type="InterPro" id="IPR050626">
    <property type="entry name" value="Peptidase_M16"/>
</dbReference>
<feature type="signal peptide" evidence="9">
    <location>
        <begin position="1"/>
        <end position="19"/>
    </location>
</feature>
<organism evidence="12 13">
    <name type="scientific">Dysgonomonas hofstadii</name>
    <dbReference type="NCBI Taxonomy" id="637886"/>
    <lineage>
        <taxon>Bacteria</taxon>
        <taxon>Pseudomonadati</taxon>
        <taxon>Bacteroidota</taxon>
        <taxon>Bacteroidia</taxon>
        <taxon>Bacteroidales</taxon>
        <taxon>Dysgonomonadaceae</taxon>
        <taxon>Dysgonomonas</taxon>
    </lineage>
</organism>
<dbReference type="GO" id="GO:0006508">
    <property type="term" value="P:proteolysis"/>
    <property type="evidence" value="ECO:0007669"/>
    <property type="project" value="UniProtKB-KW"/>
</dbReference>
<feature type="chain" id="PRO_5032920901" evidence="9">
    <location>
        <begin position="20"/>
        <end position="936"/>
    </location>
</feature>
<dbReference type="Pfam" id="PF00675">
    <property type="entry name" value="Peptidase_M16"/>
    <property type="match status" value="1"/>
</dbReference>
<dbReference type="PANTHER" id="PTHR43690:SF34">
    <property type="entry name" value="ZINC PROTEASE PQQL-LIKE"/>
    <property type="match status" value="1"/>
</dbReference>
<sequence>MRKSIILLTLIFLAGMAKAQMPQPLPVDSQVRYGTLENGLTYYIRHNAYPEKRADFYIAQKVGSMQEEDDQAGLAHFLEHMAFNGSKNYPGKKTMLNYLETIGVKFGANVNAYTSFDETVYNLNDVPVIRETIIDSCLLVLHDWSGFIALKNEQIDEERKVIKEEWRTRSGAQSRIWDKQLPVIFAGSKYADRMPIGKMEVVENFPYQTLKDYYHKWYRPDLQGIVVVGDIDVDQVEAKIKTMFADIPKPVNAAVREYFPVPDNEKPIVSIVTDPEATRTQINLYIKHDKMPEALEKTEAELVMSVIKSLASSMINDRLNEITQKADAPFTASYAYDGEFFVSKTKDAWTSIALSKEGKIDETLASLVRENLRIKKFGFTEAEVERAKADLLKRYENMYNNRNKELNRRYVQEYVRSFIDNEGIPGIEFEYDFIKKFTPMLNAQAINMTIQQLIGDKNIIITVTGPEKEGLVYPTEADLLAVMDAVQKEDITAYVEEVSNEPLIPQLPAAGSVAKTESDAKLGTTIWTLSNGIKVVIKKTDFKDDEIRMTSVGYGGTSIVADADINNANMASMVPSVGGIGSFSATDLKKALAGKSASVNANISSWTQGISGSSTIKDLETMMQLTYLYFTAPRKDEGAYSNILDMIKSQLKNLTKEPSYIFNINAVKAMYGDNPRMQQMTAEDAEKLDYDRIIEIYKEAFANPGSFTFTFVGTVDEAALKPLVEQYLASLPSGDKNATYKKVDTSIRKGKFDNIFEQEMETPKTSVFELYSGTLKRDQKTQISLSALKQILDIVYVRTVREEAGGTYGVSVRSAISRIPEGQTTLQMSFDTDHERVAIISPIINREINKIAENGPEEADFQKVKEYMLKKFQEDEKQNGYWSGILSTNYFYGEDNHSNYLSVVNALTPADIKAVTKDLISQDNFIQVIMNPTEKK</sequence>
<keyword evidence="9" id="KW-0732">Signal</keyword>
<dbReference type="InterPro" id="IPR011765">
    <property type="entry name" value="Pept_M16_N"/>
</dbReference>
<evidence type="ECO:0000313" key="12">
    <source>
        <dbReference type="EMBL" id="MBB4036905.1"/>
    </source>
</evidence>
<feature type="domain" description="Peptidase M16 N-terminal" evidence="10">
    <location>
        <begin position="53"/>
        <end position="167"/>
    </location>
</feature>
<dbReference type="InterPro" id="IPR007863">
    <property type="entry name" value="Peptidase_M16_C"/>
</dbReference>
<evidence type="ECO:0000256" key="9">
    <source>
        <dbReference type="SAM" id="SignalP"/>
    </source>
</evidence>
<dbReference type="InterPro" id="IPR011249">
    <property type="entry name" value="Metalloenz_LuxS/M16"/>
</dbReference>
<dbReference type="SUPFAM" id="SSF63411">
    <property type="entry name" value="LuxS/MPP-like metallohydrolase"/>
    <property type="match status" value="4"/>
</dbReference>
<evidence type="ECO:0000256" key="1">
    <source>
        <dbReference type="ARBA" id="ARBA00001947"/>
    </source>
</evidence>
<dbReference type="EMBL" id="JACIEP010000010">
    <property type="protein sequence ID" value="MBB4036905.1"/>
    <property type="molecule type" value="Genomic_DNA"/>
</dbReference>
<keyword evidence="3 12" id="KW-0645">Protease</keyword>
<evidence type="ECO:0000256" key="3">
    <source>
        <dbReference type="ARBA" id="ARBA00022670"/>
    </source>
</evidence>
<accession>A0A840CVR1</accession>
<comment type="cofactor">
    <cofactor evidence="1">
        <name>Zn(2+)</name>
        <dbReference type="ChEBI" id="CHEBI:29105"/>
    </cofactor>
</comment>
<dbReference type="EC" id="3.4.24.-" evidence="12"/>
<dbReference type="PANTHER" id="PTHR43690">
    <property type="entry name" value="NARDILYSIN"/>
    <property type="match status" value="1"/>
</dbReference>
<dbReference type="PROSITE" id="PS00143">
    <property type="entry name" value="INSULINASE"/>
    <property type="match status" value="1"/>
</dbReference>
<feature type="domain" description="Peptidase M16 C-terminal" evidence="11">
    <location>
        <begin position="688"/>
        <end position="866"/>
    </location>
</feature>
<name>A0A840CVR1_9BACT</name>
<keyword evidence="7" id="KW-0482">Metalloprotease</keyword>
<evidence type="ECO:0000256" key="8">
    <source>
        <dbReference type="RuleBase" id="RU004447"/>
    </source>
</evidence>
<dbReference type="Gene3D" id="3.30.830.10">
    <property type="entry name" value="Metalloenzyme, LuxS/M16 peptidase-like"/>
    <property type="match status" value="4"/>
</dbReference>
<evidence type="ECO:0000313" key="13">
    <source>
        <dbReference type="Proteomes" id="UP000555103"/>
    </source>
</evidence>
<comment type="caution">
    <text evidence="12">The sequence shown here is derived from an EMBL/GenBank/DDBJ whole genome shotgun (WGS) entry which is preliminary data.</text>
</comment>
<dbReference type="GO" id="GO:0004222">
    <property type="term" value="F:metalloendopeptidase activity"/>
    <property type="evidence" value="ECO:0007669"/>
    <property type="project" value="InterPro"/>
</dbReference>
<gene>
    <name evidence="12" type="ORF">GGR21_002819</name>
</gene>
<dbReference type="InterPro" id="IPR001431">
    <property type="entry name" value="Pept_M16_Zn_BS"/>
</dbReference>
<keyword evidence="6" id="KW-0862">Zinc</keyword>
<feature type="domain" description="Peptidase M16 C-terminal" evidence="11">
    <location>
        <begin position="205"/>
        <end position="389"/>
    </location>
</feature>
<protein>
    <submittedName>
        <fullName evidence="12">Zinc protease</fullName>
        <ecNumber evidence="12">3.4.24.-</ecNumber>
    </submittedName>
</protein>
<dbReference type="GO" id="GO:0046872">
    <property type="term" value="F:metal ion binding"/>
    <property type="evidence" value="ECO:0007669"/>
    <property type="project" value="UniProtKB-KW"/>
</dbReference>
<evidence type="ECO:0000256" key="4">
    <source>
        <dbReference type="ARBA" id="ARBA00022723"/>
    </source>
</evidence>
<keyword evidence="4" id="KW-0479">Metal-binding</keyword>
<keyword evidence="5 12" id="KW-0378">Hydrolase</keyword>
<dbReference type="RefSeq" id="WP_183307791.1">
    <property type="nucleotide sequence ID" value="NZ_JACIEP010000010.1"/>
</dbReference>
<evidence type="ECO:0000256" key="2">
    <source>
        <dbReference type="ARBA" id="ARBA00007261"/>
    </source>
</evidence>